<evidence type="ECO:0000313" key="2">
    <source>
        <dbReference type="EMBL" id="SVA31929.1"/>
    </source>
</evidence>
<dbReference type="AlphaFoldDB" id="A0A381UUX4"/>
<gene>
    <name evidence="2" type="ORF">METZ01_LOCUS84783</name>
</gene>
<name>A0A381UUX4_9ZZZZ</name>
<sequence length="136" mass="14668">VRDGTQKGRSSRTFLMRCLGALLGMALVAAACGSGGAESRLTDDSDEDDHEQSELQVGDDDCEVSDPDDEARATGDVRVWDVIDEYRERDLCVNDPAVLAAFDAEIAVIDEPGDLADVRDDVVTVFADGYIDAARR</sequence>
<proteinExistence type="predicted"/>
<feature type="non-terminal residue" evidence="2">
    <location>
        <position position="136"/>
    </location>
</feature>
<feature type="compositionally biased region" description="Acidic residues" evidence="1">
    <location>
        <begin position="44"/>
        <end position="69"/>
    </location>
</feature>
<dbReference type="EMBL" id="UINC01007191">
    <property type="protein sequence ID" value="SVA31929.1"/>
    <property type="molecule type" value="Genomic_DNA"/>
</dbReference>
<feature type="region of interest" description="Disordered" evidence="1">
    <location>
        <begin position="36"/>
        <end position="73"/>
    </location>
</feature>
<feature type="non-terminal residue" evidence="2">
    <location>
        <position position="1"/>
    </location>
</feature>
<accession>A0A381UUX4</accession>
<evidence type="ECO:0000256" key="1">
    <source>
        <dbReference type="SAM" id="MobiDB-lite"/>
    </source>
</evidence>
<protein>
    <submittedName>
        <fullName evidence="2">Uncharacterized protein</fullName>
    </submittedName>
</protein>
<organism evidence="2">
    <name type="scientific">marine metagenome</name>
    <dbReference type="NCBI Taxonomy" id="408172"/>
    <lineage>
        <taxon>unclassified sequences</taxon>
        <taxon>metagenomes</taxon>
        <taxon>ecological metagenomes</taxon>
    </lineage>
</organism>
<reference evidence="2" key="1">
    <citation type="submission" date="2018-05" db="EMBL/GenBank/DDBJ databases">
        <authorList>
            <person name="Lanie J.A."/>
            <person name="Ng W.-L."/>
            <person name="Kazmierczak K.M."/>
            <person name="Andrzejewski T.M."/>
            <person name="Davidsen T.M."/>
            <person name="Wayne K.J."/>
            <person name="Tettelin H."/>
            <person name="Glass J.I."/>
            <person name="Rusch D."/>
            <person name="Podicherti R."/>
            <person name="Tsui H.-C.T."/>
            <person name="Winkler M.E."/>
        </authorList>
    </citation>
    <scope>NUCLEOTIDE SEQUENCE</scope>
</reference>